<dbReference type="RefSeq" id="WP_140652047.1">
    <property type="nucleotide sequence ID" value="NZ_RCZO01000005.1"/>
</dbReference>
<feature type="signal peptide" evidence="1">
    <location>
        <begin position="1"/>
        <end position="33"/>
    </location>
</feature>
<comment type="caution">
    <text evidence="3">The sequence shown here is derived from an EMBL/GenBank/DDBJ whole genome shotgun (WGS) entry which is preliminary data.</text>
</comment>
<feature type="domain" description="AB hydrolase-1" evidence="2">
    <location>
        <begin position="75"/>
        <end position="339"/>
    </location>
</feature>
<dbReference type="Gene3D" id="3.40.50.1820">
    <property type="entry name" value="alpha/beta hydrolase"/>
    <property type="match status" value="1"/>
</dbReference>
<dbReference type="PANTHER" id="PTHR43139">
    <property type="entry name" value="SI:DKEY-122A22.2"/>
    <property type="match status" value="1"/>
</dbReference>
<organism evidence="3 4">
    <name type="scientific">Rhodanobacter glycinis</name>
    <dbReference type="NCBI Taxonomy" id="582702"/>
    <lineage>
        <taxon>Bacteria</taxon>
        <taxon>Pseudomonadati</taxon>
        <taxon>Pseudomonadota</taxon>
        <taxon>Gammaproteobacteria</taxon>
        <taxon>Lysobacterales</taxon>
        <taxon>Rhodanobacteraceae</taxon>
        <taxon>Rhodanobacter</taxon>
    </lineage>
</organism>
<dbReference type="InterPro" id="IPR029058">
    <property type="entry name" value="AB_hydrolase_fold"/>
</dbReference>
<dbReference type="AlphaFoldDB" id="A0A502C5Q2"/>
<dbReference type="InterPro" id="IPR052370">
    <property type="entry name" value="Meta-cleavage_hydrolase"/>
</dbReference>
<accession>A0A502C5Q2</accession>
<dbReference type="Proteomes" id="UP000319486">
    <property type="component" value="Unassembled WGS sequence"/>
</dbReference>
<evidence type="ECO:0000313" key="3">
    <source>
        <dbReference type="EMBL" id="TPG08517.1"/>
    </source>
</evidence>
<evidence type="ECO:0000256" key="1">
    <source>
        <dbReference type="SAM" id="SignalP"/>
    </source>
</evidence>
<dbReference type="GO" id="GO:0016787">
    <property type="term" value="F:hydrolase activity"/>
    <property type="evidence" value="ECO:0007669"/>
    <property type="project" value="UniProtKB-KW"/>
</dbReference>
<protein>
    <submittedName>
        <fullName evidence="3">Alpha/beta hydrolase</fullName>
    </submittedName>
</protein>
<name>A0A502C5Q2_9GAMM</name>
<dbReference type="InterPro" id="IPR000073">
    <property type="entry name" value="AB_hydrolase_1"/>
</dbReference>
<keyword evidence="4" id="KW-1185">Reference proteome</keyword>
<keyword evidence="3" id="KW-0378">Hydrolase</keyword>
<dbReference type="Pfam" id="PF12697">
    <property type="entry name" value="Abhydrolase_6"/>
    <property type="match status" value="1"/>
</dbReference>
<evidence type="ECO:0000259" key="2">
    <source>
        <dbReference type="Pfam" id="PF12697"/>
    </source>
</evidence>
<dbReference type="PANTHER" id="PTHR43139:SF52">
    <property type="entry name" value="SI:DKEY-122A22.2"/>
    <property type="match status" value="1"/>
</dbReference>
<dbReference type="SUPFAM" id="SSF53474">
    <property type="entry name" value="alpha/beta-Hydrolases"/>
    <property type="match status" value="1"/>
</dbReference>
<gene>
    <name evidence="3" type="ORF">EAH88_09690</name>
</gene>
<keyword evidence="1" id="KW-0732">Signal</keyword>
<sequence>MPKLQAQGKKMSRKTLAVTLGISCLSIATLATAQPAPAGPHITDPVYTKPDQLVDVGGGRRLNLHCRGSGSPAVIFDSGLNDSSIAWALVQPAISKTNASCSYDRAGMGFSDAASRPGTAANDVDDIHKALQVAHIKPPYILVGHSAGGMAVRVFADRYRDEVVGMVIVDGSHEDQSSRMKAIAKPEVQAHWGDDLKDTTCMDAAKGGAIAKDSPAYEKCVGKPDPRFSQAINDTMLEYQAKLKYQAARASEFQSFYGASADQTRATRRDFGDIPIIVLTHAPYPRYKTLTQQEQDQRTATWEQMHNEVAAMSTHGVNEIVPRAGHLINYDRPEIVIDAIRQALAVAAEQATPPSTTATK</sequence>
<proteinExistence type="predicted"/>
<reference evidence="3 4" key="1">
    <citation type="journal article" date="2019" name="Environ. Microbiol.">
        <title>Species interactions and distinct microbial communities in high Arctic permafrost affected cryosols are associated with the CH4 and CO2 gas fluxes.</title>
        <authorList>
            <person name="Altshuler I."/>
            <person name="Hamel J."/>
            <person name="Turney S."/>
            <person name="Magnuson E."/>
            <person name="Levesque R."/>
            <person name="Greer C."/>
            <person name="Whyte L.G."/>
        </authorList>
    </citation>
    <scope>NUCLEOTIDE SEQUENCE [LARGE SCALE GENOMIC DNA]</scope>
    <source>
        <strain evidence="3 4">S13Y</strain>
    </source>
</reference>
<feature type="chain" id="PRO_5021234569" evidence="1">
    <location>
        <begin position="34"/>
        <end position="360"/>
    </location>
</feature>
<evidence type="ECO:0000313" key="4">
    <source>
        <dbReference type="Proteomes" id="UP000319486"/>
    </source>
</evidence>
<dbReference type="EMBL" id="RCZO01000005">
    <property type="protein sequence ID" value="TPG08517.1"/>
    <property type="molecule type" value="Genomic_DNA"/>
</dbReference>